<dbReference type="RefSeq" id="WP_289725577.1">
    <property type="nucleotide sequence ID" value="NZ_JAUDUY010000006.1"/>
</dbReference>
<dbReference type="PANTHER" id="PTHR43080">
    <property type="entry name" value="CBS DOMAIN-CONTAINING PROTEIN CBSX3, MITOCHONDRIAL"/>
    <property type="match status" value="1"/>
</dbReference>
<dbReference type="SMART" id="SM00116">
    <property type="entry name" value="CBS"/>
    <property type="match status" value="2"/>
</dbReference>
<evidence type="ECO:0000256" key="1">
    <source>
        <dbReference type="ARBA" id="ARBA00023122"/>
    </source>
</evidence>
<dbReference type="InterPro" id="IPR018490">
    <property type="entry name" value="cNMP-bd_dom_sf"/>
</dbReference>
<protein>
    <submittedName>
        <fullName evidence="5">DUF294 nucleotidyltransferase-like domain-containing protein</fullName>
    </submittedName>
</protein>
<dbReference type="InterPro" id="IPR018821">
    <property type="entry name" value="DUF294_put_nucleoTrafse_sb-bd"/>
</dbReference>
<comment type="caution">
    <text evidence="5">The sequence shown here is derived from an EMBL/GenBank/DDBJ whole genome shotgun (WGS) entry which is preliminary data.</text>
</comment>
<dbReference type="InterPro" id="IPR046342">
    <property type="entry name" value="CBS_dom_sf"/>
</dbReference>
<dbReference type="Pfam" id="PF00571">
    <property type="entry name" value="CBS"/>
    <property type="match status" value="2"/>
</dbReference>
<feature type="domain" description="Cyclic nucleotide-binding" evidence="3">
    <location>
        <begin position="18"/>
        <end position="136"/>
    </location>
</feature>
<dbReference type="InterPro" id="IPR014710">
    <property type="entry name" value="RmlC-like_jellyroll"/>
</dbReference>
<dbReference type="Gene3D" id="3.30.460.10">
    <property type="entry name" value="Beta Polymerase, domain 2"/>
    <property type="match status" value="1"/>
</dbReference>
<dbReference type="Pfam" id="PF00027">
    <property type="entry name" value="cNMP_binding"/>
    <property type="match status" value="1"/>
</dbReference>
<dbReference type="Proteomes" id="UP001174839">
    <property type="component" value="Unassembled WGS sequence"/>
</dbReference>
<dbReference type="Gene3D" id="2.60.120.10">
    <property type="entry name" value="Jelly Rolls"/>
    <property type="match status" value="1"/>
</dbReference>
<feature type="domain" description="CBS" evidence="4">
    <location>
        <begin position="173"/>
        <end position="229"/>
    </location>
</feature>
<evidence type="ECO:0000259" key="4">
    <source>
        <dbReference type="PROSITE" id="PS51371"/>
    </source>
</evidence>
<dbReference type="Pfam" id="PF03445">
    <property type="entry name" value="DUF294"/>
    <property type="match status" value="1"/>
</dbReference>
<dbReference type="InterPro" id="IPR005105">
    <property type="entry name" value="GlnD_Uridyltrans_N"/>
</dbReference>
<dbReference type="Gene3D" id="3.10.580.10">
    <property type="entry name" value="CBS-domain"/>
    <property type="match status" value="1"/>
</dbReference>
<dbReference type="InterPro" id="IPR000595">
    <property type="entry name" value="cNMP-bd_dom"/>
</dbReference>
<dbReference type="InterPro" id="IPR051257">
    <property type="entry name" value="Diverse_CBS-Domain"/>
</dbReference>
<proteinExistence type="predicted"/>
<keyword evidence="1 2" id="KW-0129">CBS domain</keyword>
<keyword evidence="6" id="KW-1185">Reference proteome</keyword>
<dbReference type="PROSITE" id="PS50042">
    <property type="entry name" value="CNMP_BINDING_3"/>
    <property type="match status" value="1"/>
</dbReference>
<dbReference type="InterPro" id="IPR043519">
    <property type="entry name" value="NT_sf"/>
</dbReference>
<dbReference type="PANTHER" id="PTHR43080:SF2">
    <property type="entry name" value="CBS DOMAIN-CONTAINING PROTEIN"/>
    <property type="match status" value="1"/>
</dbReference>
<evidence type="ECO:0000259" key="3">
    <source>
        <dbReference type="PROSITE" id="PS50042"/>
    </source>
</evidence>
<evidence type="ECO:0000313" key="6">
    <source>
        <dbReference type="Proteomes" id="UP001174839"/>
    </source>
</evidence>
<dbReference type="InterPro" id="IPR000644">
    <property type="entry name" value="CBS_dom"/>
</dbReference>
<evidence type="ECO:0000256" key="2">
    <source>
        <dbReference type="PROSITE-ProRule" id="PRU00703"/>
    </source>
</evidence>
<dbReference type="CDD" id="cd00038">
    <property type="entry name" value="CAP_ED"/>
    <property type="match status" value="1"/>
</dbReference>
<gene>
    <name evidence="5" type="ORF">QU605_12065</name>
</gene>
<organism evidence="5 6">
    <name type="scientific">Robiginitalea aurantiaca</name>
    <dbReference type="NCBI Taxonomy" id="3056915"/>
    <lineage>
        <taxon>Bacteria</taxon>
        <taxon>Pseudomonadati</taxon>
        <taxon>Bacteroidota</taxon>
        <taxon>Flavobacteriia</taxon>
        <taxon>Flavobacteriales</taxon>
        <taxon>Flavobacteriaceae</taxon>
        <taxon>Robiginitalea</taxon>
    </lineage>
</organism>
<dbReference type="CDD" id="cd05401">
    <property type="entry name" value="NT_GlnE_GlnD_like"/>
    <property type="match status" value="1"/>
</dbReference>
<reference evidence="5" key="1">
    <citation type="submission" date="2023-06" db="EMBL/GenBank/DDBJ databases">
        <title>Robiginitalea aurantiacus sp. nov. and Algoriphagus sediminis sp. nov., isolated from coastal sediment.</title>
        <authorList>
            <person name="Zhou Z.Y."/>
            <person name="An J."/>
            <person name="Jia Y.W."/>
            <person name="Du Z.J."/>
        </authorList>
    </citation>
    <scope>NUCLEOTIDE SEQUENCE</scope>
    <source>
        <strain evidence="5">M39</strain>
    </source>
</reference>
<dbReference type="SUPFAM" id="SSF54631">
    <property type="entry name" value="CBS-domain pair"/>
    <property type="match status" value="1"/>
</dbReference>
<evidence type="ECO:0000313" key="5">
    <source>
        <dbReference type="EMBL" id="MDM9632212.1"/>
    </source>
</evidence>
<sequence length="639" mass="72419">MSNRIAERVADFLGRYPPFNDLTKRDLRRLSEAVEIIYKERGTRIFGVDEPAHEFFYVIHRGAVELQNKDGGEIIDICDEGDLFGLRPLMAGENYKLEAVSREDSILYALPISEFRPLIQTYEEVGDFVIASFASNTRNPYSRKISNTPGNALSGMISGRHDTPFTEILPIHPRKDLVYCTPKTPAQEVAAMMTENNVGSVIVLNNNLPQGIITDKDLRNKIVTGAHPISAPAAEIMTSPVVTYPARMTITQAQLAMMKNGIGHLCLTEDGTTESPVVGIISKYDLMLALGNSPEVLLRAIKRTRKVKRLKPIRSRIAILLKGYLENNIPMSITMKMISELNDACIKRILELSLRKQGKPPVPFAWLAMGSQGRGEQLLQTDQDNALVYEDVSRADSEMVSAYFLQLAKRVNEGLKTIGYEYCPADMMASNPNWCKPLSAWKETISSWIHNPGKEEVLLSSIFFDFNYTFGSRNLVTELSNHIFSNTDKYPMFYYHLASGALQNPSPTGFFRQFLVEQDGKHKDFFDLKRRVLMPFTDAARVLILSHQVRYINNTAERFEKLAELESNNRDFFLSCSYATKALLKFRTKQGMLHNDSGRFIALDTLNKEEKIKLKRTFKILKELQELVAVRFKVSNRIV</sequence>
<dbReference type="CDD" id="cd04587">
    <property type="entry name" value="CBS_pair_CAP-ED_NT_Pol-beta-like_DUF294_assoc"/>
    <property type="match status" value="1"/>
</dbReference>
<dbReference type="Pfam" id="PF10335">
    <property type="entry name" value="DUF294_C"/>
    <property type="match status" value="1"/>
</dbReference>
<dbReference type="PROSITE" id="PS51371">
    <property type="entry name" value="CBS"/>
    <property type="match status" value="2"/>
</dbReference>
<feature type="domain" description="CBS" evidence="4">
    <location>
        <begin position="237"/>
        <end position="296"/>
    </location>
</feature>
<dbReference type="EMBL" id="JAUDUY010000006">
    <property type="protein sequence ID" value="MDM9632212.1"/>
    <property type="molecule type" value="Genomic_DNA"/>
</dbReference>
<dbReference type="SUPFAM" id="SSF81301">
    <property type="entry name" value="Nucleotidyltransferase"/>
    <property type="match status" value="1"/>
</dbReference>
<accession>A0ABT7WH15</accession>
<dbReference type="SUPFAM" id="SSF51206">
    <property type="entry name" value="cAMP-binding domain-like"/>
    <property type="match status" value="1"/>
</dbReference>
<name>A0ABT7WH15_9FLAO</name>